<dbReference type="STRING" id="104663.SAMN04488121_1118"/>
<dbReference type="PANTHER" id="PTHR30042:SF2">
    <property type="entry name" value="POTASSIUM-TRANSPORTING ATPASE KDPC SUBUNIT"/>
    <property type="match status" value="1"/>
</dbReference>
<dbReference type="AlphaFoldDB" id="A0A1G8BD01"/>
<dbReference type="EMBL" id="FNBN01000011">
    <property type="protein sequence ID" value="SDH31117.1"/>
    <property type="molecule type" value="Genomic_DNA"/>
</dbReference>
<evidence type="ECO:0000313" key="12">
    <source>
        <dbReference type="EMBL" id="SDH31117.1"/>
    </source>
</evidence>
<evidence type="ECO:0000256" key="1">
    <source>
        <dbReference type="ARBA" id="ARBA00022448"/>
    </source>
</evidence>
<evidence type="ECO:0000256" key="10">
    <source>
        <dbReference type="ARBA" id="ARBA00023136"/>
    </source>
</evidence>
<comment type="subcellular location">
    <subcellularLocation>
        <location evidence="11">Cell membrane</location>
        <topology evidence="11">Single-pass membrane protein</topology>
    </subcellularLocation>
</comment>
<evidence type="ECO:0000256" key="9">
    <source>
        <dbReference type="ARBA" id="ARBA00023065"/>
    </source>
</evidence>
<dbReference type="Proteomes" id="UP000199045">
    <property type="component" value="Unassembled WGS sequence"/>
</dbReference>
<keyword evidence="10 11" id="KW-0472">Membrane</keyword>
<dbReference type="NCBIfam" id="NF010606">
    <property type="entry name" value="PRK14002.1"/>
    <property type="match status" value="1"/>
</dbReference>
<comment type="function">
    <text evidence="11">Part of the high-affinity ATP-driven potassium transport (or Kdp) system, which catalyzes the hydrolysis of ATP coupled with the electrogenic transport of potassium into the cytoplasm. This subunit acts as a catalytic chaperone that increases the ATP-binding affinity of the ATP-hydrolyzing subunit KdpB by the formation of a transient KdpB/KdpC/ATP ternary complex.</text>
</comment>
<keyword evidence="1 11" id="KW-0813">Transport</keyword>
<accession>A0A1G8BD01</accession>
<evidence type="ECO:0000256" key="11">
    <source>
        <dbReference type="HAMAP-Rule" id="MF_00276"/>
    </source>
</evidence>
<keyword evidence="9 11" id="KW-0406">Ion transport</keyword>
<dbReference type="GO" id="GO:0008556">
    <property type="term" value="F:P-type potassium transmembrane transporter activity"/>
    <property type="evidence" value="ECO:0007669"/>
    <property type="project" value="InterPro"/>
</dbReference>
<keyword evidence="3 11" id="KW-0633">Potassium transport</keyword>
<dbReference type="OrthoDB" id="9809491at2"/>
<protein>
    <recommendedName>
        <fullName evidence="11">Potassium-transporting ATPase KdpC subunit</fullName>
    </recommendedName>
    <alternativeName>
        <fullName evidence="11">ATP phosphohydrolase [potassium-transporting] C chain</fullName>
    </alternativeName>
    <alternativeName>
        <fullName evidence="11">Potassium-binding and translocating subunit C</fullName>
    </alternativeName>
    <alternativeName>
        <fullName evidence="11">Potassium-translocating ATPase C chain</fullName>
    </alternativeName>
</protein>
<keyword evidence="5 11" id="KW-0547">Nucleotide-binding</keyword>
<reference evidence="12 13" key="1">
    <citation type="submission" date="2016-10" db="EMBL/GenBank/DDBJ databases">
        <authorList>
            <person name="de Groot N.N."/>
        </authorList>
    </citation>
    <scope>NUCLEOTIDE SEQUENCE [LARGE SCALE GENOMIC DNA]</scope>
    <source>
        <strain evidence="12 13">DSM 527</strain>
    </source>
</reference>
<comment type="subunit">
    <text evidence="11">The system is composed of three essential subunits: KdpA, KdpB and KdpC.</text>
</comment>
<evidence type="ECO:0000256" key="5">
    <source>
        <dbReference type="ARBA" id="ARBA00022741"/>
    </source>
</evidence>
<dbReference type="RefSeq" id="WP_089837639.1">
    <property type="nucleotide sequence ID" value="NZ_FNBN01000011.1"/>
</dbReference>
<dbReference type="Pfam" id="PF02669">
    <property type="entry name" value="KdpC"/>
    <property type="match status" value="1"/>
</dbReference>
<dbReference type="NCBIfam" id="TIGR00681">
    <property type="entry name" value="kdpC"/>
    <property type="match status" value="1"/>
</dbReference>
<comment type="similarity">
    <text evidence="11">Belongs to the KdpC family.</text>
</comment>
<keyword evidence="8 11" id="KW-1133">Transmembrane helix</keyword>
<evidence type="ECO:0000256" key="2">
    <source>
        <dbReference type="ARBA" id="ARBA00022475"/>
    </source>
</evidence>
<dbReference type="GO" id="GO:0005524">
    <property type="term" value="F:ATP binding"/>
    <property type="evidence" value="ECO:0007669"/>
    <property type="project" value="UniProtKB-UniRule"/>
</dbReference>
<dbReference type="HAMAP" id="MF_00276">
    <property type="entry name" value="KdpC"/>
    <property type="match status" value="1"/>
</dbReference>
<evidence type="ECO:0000256" key="3">
    <source>
        <dbReference type="ARBA" id="ARBA00022538"/>
    </source>
</evidence>
<evidence type="ECO:0000256" key="8">
    <source>
        <dbReference type="ARBA" id="ARBA00022989"/>
    </source>
</evidence>
<proteinExistence type="inferred from homology"/>
<evidence type="ECO:0000256" key="4">
    <source>
        <dbReference type="ARBA" id="ARBA00022692"/>
    </source>
</evidence>
<organism evidence="12 13">
    <name type="scientific">Chitinophaga filiformis</name>
    <name type="common">Myxococcus filiformis</name>
    <name type="synonym">Flexibacter filiformis</name>
    <dbReference type="NCBI Taxonomy" id="104663"/>
    <lineage>
        <taxon>Bacteria</taxon>
        <taxon>Pseudomonadati</taxon>
        <taxon>Bacteroidota</taxon>
        <taxon>Chitinophagia</taxon>
        <taxon>Chitinophagales</taxon>
        <taxon>Chitinophagaceae</taxon>
        <taxon>Chitinophaga</taxon>
    </lineage>
</organism>
<sequence length="187" mass="19961">MKKYIWPSIKLTLFMVLVLAVLYPSLIAAVSKVAPGQGKGKTVAVNGKVVGYENVGQRFTEDKYFNGRPSAVNYNAAGSGGSNKAASNTDYQKTVQERIDTFLAHNPGVKKEDIPAELVTASGSGLDPDISPAAALIQVKRVAAVRHLSETKLMTLVSDHTERPLMGIAGPSKVNVLKLNLALDTLK</sequence>
<gene>
    <name evidence="11" type="primary">kdpC</name>
    <name evidence="12" type="ORF">SAMN04488121_1118</name>
</gene>
<dbReference type="GO" id="GO:0005886">
    <property type="term" value="C:plasma membrane"/>
    <property type="evidence" value="ECO:0007669"/>
    <property type="project" value="UniProtKB-SubCell"/>
</dbReference>
<dbReference type="NCBIfam" id="NF001454">
    <property type="entry name" value="PRK00315.1"/>
    <property type="match status" value="1"/>
</dbReference>
<dbReference type="PANTHER" id="PTHR30042">
    <property type="entry name" value="POTASSIUM-TRANSPORTING ATPASE C CHAIN"/>
    <property type="match status" value="1"/>
</dbReference>
<keyword evidence="2 11" id="KW-1003">Cell membrane</keyword>
<evidence type="ECO:0000256" key="6">
    <source>
        <dbReference type="ARBA" id="ARBA00022840"/>
    </source>
</evidence>
<name>A0A1G8BD01_CHIFI</name>
<evidence type="ECO:0000256" key="7">
    <source>
        <dbReference type="ARBA" id="ARBA00022958"/>
    </source>
</evidence>
<dbReference type="PIRSF" id="PIRSF001296">
    <property type="entry name" value="K_ATPase_KdpC"/>
    <property type="match status" value="1"/>
</dbReference>
<dbReference type="InterPro" id="IPR003820">
    <property type="entry name" value="KdpC"/>
</dbReference>
<keyword evidence="4 11" id="KW-0812">Transmembrane</keyword>
<keyword evidence="7 11" id="KW-0630">Potassium</keyword>
<evidence type="ECO:0000313" key="13">
    <source>
        <dbReference type="Proteomes" id="UP000199045"/>
    </source>
</evidence>
<keyword evidence="6 11" id="KW-0067">ATP-binding</keyword>